<evidence type="ECO:0000256" key="3">
    <source>
        <dbReference type="ARBA" id="ARBA00023163"/>
    </source>
</evidence>
<keyword evidence="3" id="KW-0804">Transcription</keyword>
<dbReference type="RefSeq" id="WP_053079985.1">
    <property type="nucleotide sequence ID" value="NZ_HF570958.1"/>
</dbReference>
<evidence type="ECO:0000313" key="7">
    <source>
        <dbReference type="Proteomes" id="UP000035721"/>
    </source>
</evidence>
<dbReference type="InterPro" id="IPR036388">
    <property type="entry name" value="WH-like_DNA-bd_sf"/>
</dbReference>
<name>A0A077M6H9_9MICO</name>
<dbReference type="SMART" id="SM00345">
    <property type="entry name" value="HTH_GNTR"/>
    <property type="match status" value="1"/>
</dbReference>
<dbReference type="GO" id="GO:0003677">
    <property type="term" value="F:DNA binding"/>
    <property type="evidence" value="ECO:0007669"/>
    <property type="project" value="UniProtKB-KW"/>
</dbReference>
<gene>
    <name evidence="6" type="ORF">BN12_570011</name>
</gene>
<dbReference type="Gene3D" id="1.20.120.530">
    <property type="entry name" value="GntR ligand-binding domain-like"/>
    <property type="match status" value="1"/>
</dbReference>
<feature type="domain" description="HTH gntR-type" evidence="5">
    <location>
        <begin position="45"/>
        <end position="115"/>
    </location>
</feature>
<dbReference type="GO" id="GO:0003700">
    <property type="term" value="F:DNA-binding transcription factor activity"/>
    <property type="evidence" value="ECO:0007669"/>
    <property type="project" value="InterPro"/>
</dbReference>
<dbReference type="InterPro" id="IPR000524">
    <property type="entry name" value="Tscrpt_reg_HTH_GntR"/>
</dbReference>
<feature type="compositionally biased region" description="Basic and acidic residues" evidence="4">
    <location>
        <begin position="1"/>
        <end position="10"/>
    </location>
</feature>
<accession>A0A077M6H9</accession>
<dbReference type="SUPFAM" id="SSF48008">
    <property type="entry name" value="GntR ligand-binding domain-like"/>
    <property type="match status" value="1"/>
</dbReference>
<evidence type="ECO:0000259" key="5">
    <source>
        <dbReference type="PROSITE" id="PS50949"/>
    </source>
</evidence>
<dbReference type="AlphaFoldDB" id="A0A077M6H9"/>
<protein>
    <submittedName>
        <fullName evidence="6">Putative GntR-family transcriptional regulator (Modular protein)</fullName>
    </submittedName>
</protein>
<dbReference type="PROSITE" id="PS50949">
    <property type="entry name" value="HTH_GNTR"/>
    <property type="match status" value="1"/>
</dbReference>
<proteinExistence type="predicted"/>
<comment type="caution">
    <text evidence="6">The sequence shown here is derived from an EMBL/GenBank/DDBJ whole genome shotgun (WGS) entry which is preliminary data.</text>
</comment>
<dbReference type="InterPro" id="IPR011711">
    <property type="entry name" value="GntR_C"/>
</dbReference>
<dbReference type="Pfam" id="PF07729">
    <property type="entry name" value="FCD"/>
    <property type="match status" value="1"/>
</dbReference>
<evidence type="ECO:0000256" key="2">
    <source>
        <dbReference type="ARBA" id="ARBA00023125"/>
    </source>
</evidence>
<dbReference type="EMBL" id="CAJB01000389">
    <property type="protein sequence ID" value="CCH79769.1"/>
    <property type="molecule type" value="Genomic_DNA"/>
</dbReference>
<dbReference type="SUPFAM" id="SSF46785">
    <property type="entry name" value="Winged helix' DNA-binding domain"/>
    <property type="match status" value="1"/>
</dbReference>
<dbReference type="Pfam" id="PF00392">
    <property type="entry name" value="GntR"/>
    <property type="match status" value="1"/>
</dbReference>
<dbReference type="CDD" id="cd12913">
    <property type="entry name" value="PDC1_MCP_like"/>
    <property type="match status" value="1"/>
</dbReference>
<sequence length="509" mass="55185">MRAQRVEDTPGGRLPAVADPLRPFESRSAGVATTERVLFGRLTTEDPVQAVVRRIRTAIGLGILTDGQKLPKEADLARQLGVTAFSLREALSALRDAGLIVTRVGKNGGSYVQRPPASDSIAEEQLTGLTATELRDLGDWRAVLVTYAAWLAAQRASAASSDRLASYAEELADADTAAAARRALGRFHVELAAAAQSMRLTRAELALHEEFDWLVQVLLRDETHRRAIVRTMLEVSATVRAGDAAAAWVAGEQLTAYLVTELTRSRLRLIAAGSAGPGPKRRRAGDIVAELRRISKQTVGILEDIADDVAAGVTMPPTSGELNGVVARSVLPRLGRVEDLVHGVGFMAEVGLLPEAEYWMEWWQRASDGTFDRDYSHQLDPSLDDFYEYGSQDYLTRPRATGRPNAMGPYIDHGGVDDYLVTVSLPVAREGTFLGVICIDIRVAGLERALSPWLARADGTCLVLNAESRVLLSNAVRYNVGDVLPQSSDLSLTDVGWFGWVVARAPEEP</sequence>
<keyword evidence="1" id="KW-0805">Transcription regulation</keyword>
<keyword evidence="7" id="KW-1185">Reference proteome</keyword>
<dbReference type="PANTHER" id="PTHR43537">
    <property type="entry name" value="TRANSCRIPTIONAL REGULATOR, GNTR FAMILY"/>
    <property type="match status" value="1"/>
</dbReference>
<dbReference type="Gene3D" id="1.10.10.10">
    <property type="entry name" value="Winged helix-like DNA-binding domain superfamily/Winged helix DNA-binding domain"/>
    <property type="match status" value="1"/>
</dbReference>
<dbReference type="Gene3D" id="3.30.450.20">
    <property type="entry name" value="PAS domain"/>
    <property type="match status" value="1"/>
</dbReference>
<dbReference type="InterPro" id="IPR036390">
    <property type="entry name" value="WH_DNA-bd_sf"/>
</dbReference>
<dbReference type="Proteomes" id="UP000035721">
    <property type="component" value="Unassembled WGS sequence"/>
</dbReference>
<reference evidence="6 7" key="1">
    <citation type="journal article" date="2013" name="ISME J.">
        <title>A metabolic model for members of the genus Tetrasphaera involved in enhanced biological phosphorus removal.</title>
        <authorList>
            <person name="Kristiansen R."/>
            <person name="Nguyen H.T.T."/>
            <person name="Saunders A.M."/>
            <person name="Nielsen J.L."/>
            <person name="Wimmer R."/>
            <person name="Le V.Q."/>
            <person name="McIlroy S.J."/>
            <person name="Petrovski S."/>
            <person name="Seviour R.J."/>
            <person name="Calteau A."/>
            <person name="Nielsen K.L."/>
            <person name="Nielsen P.H."/>
        </authorList>
    </citation>
    <scope>NUCLEOTIDE SEQUENCE [LARGE SCALE GENOMIC DNA]</scope>
    <source>
        <strain evidence="6 7">T1-X7</strain>
    </source>
</reference>
<dbReference type="STRING" id="1194083.BN12_570011"/>
<evidence type="ECO:0000256" key="1">
    <source>
        <dbReference type="ARBA" id="ARBA00023015"/>
    </source>
</evidence>
<feature type="region of interest" description="Disordered" evidence="4">
    <location>
        <begin position="1"/>
        <end position="20"/>
    </location>
</feature>
<dbReference type="InterPro" id="IPR008920">
    <property type="entry name" value="TF_FadR/GntR_C"/>
</dbReference>
<keyword evidence="2" id="KW-0238">DNA-binding</keyword>
<organism evidence="6 7">
    <name type="scientific">Nostocoides japonicum T1-X7</name>
    <dbReference type="NCBI Taxonomy" id="1194083"/>
    <lineage>
        <taxon>Bacteria</taxon>
        <taxon>Bacillati</taxon>
        <taxon>Actinomycetota</taxon>
        <taxon>Actinomycetes</taxon>
        <taxon>Micrococcales</taxon>
        <taxon>Intrasporangiaceae</taxon>
        <taxon>Nostocoides</taxon>
    </lineage>
</organism>
<evidence type="ECO:0000256" key="4">
    <source>
        <dbReference type="SAM" id="MobiDB-lite"/>
    </source>
</evidence>
<dbReference type="CDD" id="cd07377">
    <property type="entry name" value="WHTH_GntR"/>
    <property type="match status" value="1"/>
</dbReference>
<dbReference type="PANTHER" id="PTHR43537:SF24">
    <property type="entry name" value="GLUCONATE OPERON TRANSCRIPTIONAL REPRESSOR"/>
    <property type="match status" value="1"/>
</dbReference>
<evidence type="ECO:0000313" key="6">
    <source>
        <dbReference type="EMBL" id="CCH79769.1"/>
    </source>
</evidence>